<reference evidence="1 2" key="1">
    <citation type="submission" date="2017-04" db="EMBL/GenBank/DDBJ databases">
        <title>Novel microbial lineages endemic to geothermal iron-oxide mats fill important gaps in the evolutionary history of Archaea.</title>
        <authorList>
            <person name="Jay Z.J."/>
            <person name="Beam J.P."/>
            <person name="Dlakic M."/>
            <person name="Rusch D.B."/>
            <person name="Kozubal M.A."/>
            <person name="Inskeep W.P."/>
        </authorList>
    </citation>
    <scope>NUCLEOTIDE SEQUENCE [LARGE SCALE GENOMIC DNA]</scope>
    <source>
        <strain evidence="1">ECH_B_2</strain>
    </source>
</reference>
<dbReference type="AlphaFoldDB" id="A0A2R6BAV8"/>
<gene>
    <name evidence="1" type="ORF">B9Q06_05040</name>
</gene>
<organism evidence="1 2">
    <name type="scientific">Candidatus Marsarchaeota G2 archaeon ECH_B_2</name>
    <dbReference type="NCBI Taxonomy" id="1978160"/>
    <lineage>
        <taxon>Archaea</taxon>
        <taxon>Candidatus Marsarchaeota</taxon>
        <taxon>Candidatus Marsarchaeota group 2</taxon>
    </lineage>
</organism>
<dbReference type="InterPro" id="IPR018699">
    <property type="entry name" value="DUF2203"/>
</dbReference>
<evidence type="ECO:0008006" key="3">
    <source>
        <dbReference type="Google" id="ProtNLM"/>
    </source>
</evidence>
<name>A0A2R6BAV8_9ARCH</name>
<protein>
    <recommendedName>
        <fullName evidence="3">DUF2203 domain-containing protein</fullName>
    </recommendedName>
</protein>
<comment type="caution">
    <text evidence="1">The sequence shown here is derived from an EMBL/GenBank/DDBJ whole genome shotgun (WGS) entry which is preliminary data.</text>
</comment>
<proteinExistence type="predicted"/>
<accession>A0A2R6BAV8</accession>
<evidence type="ECO:0000313" key="1">
    <source>
        <dbReference type="EMBL" id="PSN95735.1"/>
    </source>
</evidence>
<dbReference type="EMBL" id="NEXH01000007">
    <property type="protein sequence ID" value="PSN95735.1"/>
    <property type="molecule type" value="Genomic_DNA"/>
</dbReference>
<dbReference type="Proteomes" id="UP000241284">
    <property type="component" value="Unassembled WGS sequence"/>
</dbReference>
<sequence>MFSRFSLIGVLEIDVMDLFTLMIIVIVQEKKYFTPASANTILPLVRQIVEKIIVKQTEIDSLRDDLEAPTISGAKVFDQVAMRLRLEELYSELAELVVSLQEKGCLLKDIYEGLVDFPALRLGEEVYLCWKIGEKSVDHWHGVYEGFMYRKRIVSDEFIDPAEVDADGVHQEKSSTE</sequence>
<evidence type="ECO:0000313" key="2">
    <source>
        <dbReference type="Proteomes" id="UP000241284"/>
    </source>
</evidence>
<dbReference type="Pfam" id="PF09969">
    <property type="entry name" value="DUF2203"/>
    <property type="match status" value="1"/>
</dbReference>